<accession>A0A2H1H3T5</accession>
<dbReference type="EMBL" id="LT854263">
    <property type="protein sequence ID" value="SMR60450.1"/>
    <property type="molecule type" value="Genomic_DNA"/>
</dbReference>
<dbReference type="AlphaFoldDB" id="A0A2H1H3T5"/>
<reference evidence="2" key="1">
    <citation type="submission" date="2017-05" db="EMBL/GenBank/DDBJ databases">
        <authorList>
            <person name="Song R."/>
            <person name="Chenine A.L."/>
            <person name="Ruprecht R.M."/>
        </authorList>
    </citation>
    <scope>NUCLEOTIDE SEQUENCE [LARGE SCALE GENOMIC DNA]</scope>
</reference>
<dbReference type="Proteomes" id="UP000245764">
    <property type="component" value="Chromosome 11"/>
</dbReference>
<sequence>MPALTPFELKTLVGHGFPKYTREELDTKMRGKQPPSNTETNRMLFFTIGEGREFRRQIRDMARRRICGTEMWTLIEPIARKMTYKYAHLFLEAQTEAESEDTEMDNPHASDALMARMGFPEPARVPCLTHPQGKKLLRWAIEGEFRNMKKLAVLHVRGEPKFNERVGEIAPRVRKWESDMVKAEKATNKKTIKRSRKDHLLGWNSRELKFLHAENGRRETMYMYNLAPPIQARALSKSGRETPLLAEFTLQKMKDTMEGFDGWLDENSVPPHRYWLGWTWRGQEFALMNDDQLRNMIRWCEKDELEAEVTMHVGRAIAPRDVREAKFAMDPHVGY</sequence>
<name>A0A2H1H3T5_ZYMTR</name>
<proteinExistence type="predicted"/>
<gene>
    <name evidence="1" type="ORF">ZT1E4_G10415</name>
</gene>
<organism evidence="1 2">
    <name type="scientific">Zymoseptoria tritici ST99CH_1E4</name>
    <dbReference type="NCBI Taxonomy" id="1276532"/>
    <lineage>
        <taxon>Eukaryota</taxon>
        <taxon>Fungi</taxon>
        <taxon>Dikarya</taxon>
        <taxon>Ascomycota</taxon>
        <taxon>Pezizomycotina</taxon>
        <taxon>Dothideomycetes</taxon>
        <taxon>Dothideomycetidae</taxon>
        <taxon>Mycosphaerellales</taxon>
        <taxon>Mycosphaerellaceae</taxon>
        <taxon>Zymoseptoria</taxon>
    </lineage>
</organism>
<protein>
    <submittedName>
        <fullName evidence="1">Uncharacterized protein</fullName>
    </submittedName>
</protein>
<evidence type="ECO:0000313" key="2">
    <source>
        <dbReference type="Proteomes" id="UP000245764"/>
    </source>
</evidence>
<evidence type="ECO:0000313" key="1">
    <source>
        <dbReference type="EMBL" id="SMR60450.1"/>
    </source>
</evidence>